<protein>
    <recommendedName>
        <fullName evidence="3">Prolactin receptor</fullName>
    </recommendedName>
</protein>
<dbReference type="Proteomes" id="UP001482620">
    <property type="component" value="Unassembled WGS sequence"/>
</dbReference>
<dbReference type="EMBL" id="JAHRIQ010104280">
    <property type="protein sequence ID" value="MEQ2254102.1"/>
    <property type="molecule type" value="Genomic_DNA"/>
</dbReference>
<evidence type="ECO:0000313" key="1">
    <source>
        <dbReference type="EMBL" id="MEQ2254102.1"/>
    </source>
</evidence>
<organism evidence="1 2">
    <name type="scientific">Ilyodon furcidens</name>
    <name type="common">goldbreast splitfin</name>
    <dbReference type="NCBI Taxonomy" id="33524"/>
    <lineage>
        <taxon>Eukaryota</taxon>
        <taxon>Metazoa</taxon>
        <taxon>Chordata</taxon>
        <taxon>Craniata</taxon>
        <taxon>Vertebrata</taxon>
        <taxon>Euteleostomi</taxon>
        <taxon>Actinopterygii</taxon>
        <taxon>Neopterygii</taxon>
        <taxon>Teleostei</taxon>
        <taxon>Neoteleostei</taxon>
        <taxon>Acanthomorphata</taxon>
        <taxon>Ovalentaria</taxon>
        <taxon>Atherinomorphae</taxon>
        <taxon>Cyprinodontiformes</taxon>
        <taxon>Goodeidae</taxon>
        <taxon>Ilyodon</taxon>
    </lineage>
</organism>
<gene>
    <name evidence="1" type="ORF">ILYODFUR_000275</name>
</gene>
<reference evidence="1 2" key="1">
    <citation type="submission" date="2021-06" db="EMBL/GenBank/DDBJ databases">
        <authorList>
            <person name="Palmer J.M."/>
        </authorList>
    </citation>
    <scope>NUCLEOTIDE SEQUENCE [LARGE SCALE GENOMIC DNA]</scope>
    <source>
        <strain evidence="2">if_2019</strain>
        <tissue evidence="1">Muscle</tissue>
    </source>
</reference>
<sequence>MGCVEMERQASWVTMDHLTSVNPHLMRGWDEGALTTPTADMQVLPVLMPSAPFLGSAVGTPSVAVGEEKKPLHATPHSFAEPPSGVATRTAEEVALKGKPCFWTPTQKGNLELLEIISRIGADEDGRKRQAQLPELML</sequence>
<name>A0ABV0V9V0_9TELE</name>
<keyword evidence="2" id="KW-1185">Reference proteome</keyword>
<proteinExistence type="predicted"/>
<comment type="caution">
    <text evidence="1">The sequence shown here is derived from an EMBL/GenBank/DDBJ whole genome shotgun (WGS) entry which is preliminary data.</text>
</comment>
<evidence type="ECO:0008006" key="3">
    <source>
        <dbReference type="Google" id="ProtNLM"/>
    </source>
</evidence>
<evidence type="ECO:0000313" key="2">
    <source>
        <dbReference type="Proteomes" id="UP001482620"/>
    </source>
</evidence>
<accession>A0ABV0V9V0</accession>